<dbReference type="PROSITE" id="PS52002">
    <property type="entry name" value="SM"/>
    <property type="match status" value="1"/>
</dbReference>
<keyword evidence="7" id="KW-1185">Reference proteome</keyword>
<dbReference type="HAMAP" id="MF_00436">
    <property type="entry name" value="Hfq"/>
    <property type="match status" value="1"/>
</dbReference>
<dbReference type="SUPFAM" id="SSF50182">
    <property type="entry name" value="Sm-like ribonucleoproteins"/>
    <property type="match status" value="1"/>
</dbReference>
<dbReference type="PANTHER" id="PTHR34772:SF1">
    <property type="entry name" value="RNA-BINDING PROTEIN HFQ"/>
    <property type="match status" value="1"/>
</dbReference>
<dbReference type="Proteomes" id="UP000219522">
    <property type="component" value="Unassembled WGS sequence"/>
</dbReference>
<feature type="region of interest" description="Disordered" evidence="4">
    <location>
        <begin position="67"/>
        <end position="104"/>
    </location>
</feature>
<keyword evidence="1 3" id="KW-0694">RNA-binding</keyword>
<feature type="compositionally biased region" description="Basic and acidic residues" evidence="4">
    <location>
        <begin position="67"/>
        <end position="80"/>
    </location>
</feature>
<gene>
    <name evidence="3" type="primary">hfq</name>
    <name evidence="6" type="ORF">SAMN05446927_3895</name>
</gene>
<keyword evidence="2 3" id="KW-0346">Stress response</keyword>
<protein>
    <recommendedName>
        <fullName evidence="3">RNA-binding protein Hfq</fullName>
    </recommendedName>
</protein>
<evidence type="ECO:0000313" key="7">
    <source>
        <dbReference type="Proteomes" id="UP000219522"/>
    </source>
</evidence>
<feature type="domain" description="Sm" evidence="5">
    <location>
        <begin position="10"/>
        <end position="70"/>
    </location>
</feature>
<dbReference type="GO" id="GO:0005829">
    <property type="term" value="C:cytosol"/>
    <property type="evidence" value="ECO:0007669"/>
    <property type="project" value="TreeGrafter"/>
</dbReference>
<accession>A0A7Z7I7D7</accession>
<comment type="similarity">
    <text evidence="3">Belongs to the Hfq family.</text>
</comment>
<evidence type="ECO:0000256" key="4">
    <source>
        <dbReference type="SAM" id="MobiDB-lite"/>
    </source>
</evidence>
<comment type="caution">
    <text evidence="6">The sequence shown here is derived from an EMBL/GenBank/DDBJ whole genome shotgun (WGS) entry which is preliminary data.</text>
</comment>
<dbReference type="OrthoDB" id="8970554at2"/>
<evidence type="ECO:0000256" key="2">
    <source>
        <dbReference type="ARBA" id="ARBA00023016"/>
    </source>
</evidence>
<dbReference type="RefSeq" id="WP_087135455.1">
    <property type="nucleotide sequence ID" value="NZ_FCOG02000170.1"/>
</dbReference>
<evidence type="ECO:0000259" key="5">
    <source>
        <dbReference type="PROSITE" id="PS52002"/>
    </source>
</evidence>
<evidence type="ECO:0000256" key="1">
    <source>
        <dbReference type="ARBA" id="ARBA00022884"/>
    </source>
</evidence>
<evidence type="ECO:0000256" key="3">
    <source>
        <dbReference type="HAMAP-Rule" id="MF_00436"/>
    </source>
</evidence>
<dbReference type="AlphaFoldDB" id="A0A7Z7I7D7"/>
<reference evidence="6 7" key="1">
    <citation type="submission" date="2017-09" db="EMBL/GenBank/DDBJ databases">
        <authorList>
            <person name="Varghese N."/>
            <person name="Submissions S."/>
        </authorList>
    </citation>
    <scope>NUCLEOTIDE SEQUENCE [LARGE SCALE GENOMIC DNA]</scope>
    <source>
        <strain evidence="6 7">OK806</strain>
    </source>
</reference>
<dbReference type="EMBL" id="OCSU01000002">
    <property type="protein sequence ID" value="SOE80654.1"/>
    <property type="molecule type" value="Genomic_DNA"/>
</dbReference>
<comment type="function">
    <text evidence="3">RNA chaperone that binds small regulatory RNA (sRNAs) and mRNAs to facilitate mRNA translational regulation in response to envelope stress, environmental stress and changes in metabolite concentrations. Also binds with high specificity to tRNAs.</text>
</comment>
<proteinExistence type="inferred from homology"/>
<dbReference type="InterPro" id="IPR010920">
    <property type="entry name" value="LSM_dom_sf"/>
</dbReference>
<evidence type="ECO:0000313" key="6">
    <source>
        <dbReference type="EMBL" id="SOE80654.1"/>
    </source>
</evidence>
<dbReference type="CDD" id="cd01716">
    <property type="entry name" value="Hfq"/>
    <property type="match status" value="1"/>
</dbReference>
<dbReference type="InterPro" id="IPR047575">
    <property type="entry name" value="Sm"/>
</dbReference>
<dbReference type="GO" id="GO:0006355">
    <property type="term" value="P:regulation of DNA-templated transcription"/>
    <property type="evidence" value="ECO:0007669"/>
    <property type="project" value="InterPro"/>
</dbReference>
<dbReference type="GO" id="GO:0043487">
    <property type="term" value="P:regulation of RNA stability"/>
    <property type="evidence" value="ECO:0007669"/>
    <property type="project" value="TreeGrafter"/>
</dbReference>
<dbReference type="GO" id="GO:0045974">
    <property type="term" value="P:regulation of translation, ncRNA-mediated"/>
    <property type="evidence" value="ECO:0007669"/>
    <property type="project" value="TreeGrafter"/>
</dbReference>
<dbReference type="InterPro" id="IPR005001">
    <property type="entry name" value="Hfq"/>
</dbReference>
<name>A0A7Z7I7D7_9BURK</name>
<dbReference type="NCBIfam" id="TIGR02383">
    <property type="entry name" value="Hfq"/>
    <property type="match status" value="1"/>
</dbReference>
<dbReference type="GO" id="GO:0003723">
    <property type="term" value="F:RNA binding"/>
    <property type="evidence" value="ECO:0007669"/>
    <property type="project" value="UniProtKB-UniRule"/>
</dbReference>
<comment type="subunit">
    <text evidence="3">Homohexamer.</text>
</comment>
<sequence>MNLESENCQNEMLNAARKERKRVAVFLVNGIKLVGFIESYDRYLIILSSTAGSQAVYKHAISTIQEDTGKAREAASERTRSAPSRSGGVQRTTDISHKRRRTTD</sequence>
<dbReference type="Pfam" id="PF17209">
    <property type="entry name" value="Hfq"/>
    <property type="match status" value="1"/>
</dbReference>
<organism evidence="6 7">
    <name type="scientific">Caballeronia arationis</name>
    <dbReference type="NCBI Taxonomy" id="1777142"/>
    <lineage>
        <taxon>Bacteria</taxon>
        <taxon>Pseudomonadati</taxon>
        <taxon>Pseudomonadota</taxon>
        <taxon>Betaproteobacteria</taxon>
        <taxon>Burkholderiales</taxon>
        <taxon>Burkholderiaceae</taxon>
        <taxon>Caballeronia</taxon>
    </lineage>
</organism>
<dbReference type="PANTHER" id="PTHR34772">
    <property type="entry name" value="RNA-BINDING PROTEIN HFQ"/>
    <property type="match status" value="1"/>
</dbReference>
<dbReference type="Gene3D" id="2.30.30.100">
    <property type="match status" value="1"/>
</dbReference>